<comment type="caution">
    <text evidence="2">The sequence shown here is derived from an EMBL/GenBank/DDBJ whole genome shotgun (WGS) entry which is preliminary data.</text>
</comment>
<dbReference type="RefSeq" id="WP_301370002.1">
    <property type="nucleotide sequence ID" value="NZ_JAQJJG010000003.1"/>
</dbReference>
<protein>
    <submittedName>
        <fullName evidence="2">Ig-like domain-containing protein</fullName>
    </submittedName>
</protein>
<sequence>MSQVGIVKILEGGVFYAKDSSGNIRELNIGDVILENEVVFGDSSNPTSAKVEMELSGNDVIVLNQGQQQLIDSSLNEVTFGNEEVIFTKNDIQNAWNNTTNDVSDDMETAAGDPTQQETQAGQEEPTEEGRVAARFSARDGNSTNVVSDLRDASWTEEQTTIIPDLEDKLIEQPLPIVFTVIDGDNVVWEGNTGTYTVKAVDAAGNPIIVNQDTIVYVRYTNIETDDNDTQYTHNTTIEVVIKAGTSQATFTVQTKDDYLADNDERFNLEITGNNSTEFDMRTGNQTGGQTNVDTKILDNSNPSNPGGEDGGYGSEDTVYAIIEGTTTVNEGDSAQYIVKLVDKDGNPVTVTKDTEVTIKYTNKTTQDGDTQYKDNDTIKITIKAGENSSDRFDVDTIDDYLADNGEKFNLEITNVDDQGQFEKVNIGDINGDKTNVDTTILDNSKDTPNDPYDQTTTPPVEGDLDTITIKLFALDKDGNRVPANEVAEGSPASYVAVAFDKNGVELTLNETVEVTFGKTGDTATAGGVDYDSTTQTVTLGKPFSTNTVDDYLADNGEKYSVQITDKTLSNASKYETVVIDTTSVTTTILDNSKDTPNDPYDQTTTPPVEGDLDTITIKLFALDKDGNRVPANEVAEGSPASYVAVAFDKNGVELTLNETVEVTFGKTGDTATAGGVDYDSTTQTVTLGKPFSTNTVDDYLADNGEKYSVQITDKTLSNATKYETVVIDTTSVTTTILDNTTDKPNENSTVESNQENVILKIVAADENGNPIKDANGDYLTQNEVPEGNNAYYVVLAFEPNTTKFNDTTKLDVQSGTVEVQTFDKNATGITTTQTKEDGTQDYVSKTEKVELGKVISVKTLDDWKADNGEQYEIKITDKSYEHPQENGIVKPIYENVVTDKDPVTTTIKDNTTTNPNDPSTTETNGMEKVILKIVAVGEDGNPIIKDGKYTFANEVAEGSNAKYMVIAFKPDTTEFKVTDKLDIQSGTVTIKTTDDTAKTTGTKDNAELDYVSETAKVVTVGEVFAIQTLDDYLKDDGEKYKVSINDKSYEHPTAGAVYENVVTDKNPVTTTIKDNTNPNTETDVESVKIVLVAVDSLTTKISDITDADGKLIIDNINETAEGGKLYYIAVAIDKDGKPLATQGGDVTIKYGTTSSTLDKDATAGVDYDNTTKVNTKVGVVFEVKTKDDYYAEGDEKFTVKITDLKNSPYETPFIDTNNDTVTSTISDNTPVKNHQVDSTGGIDGTVYGKEDTVYAVITADKSSVVEGNKVTYTVKLVAGDGTTPVKVSSDTNVTIKFEGVGTNVASLDDLLKFFGSNGTTEIIGFDNTNQELTISIPKGSSSTKFTIQTKDDFIQEGNEKFDLSISEIDSTEFENLVFDKTKAGADNKVTTEIKDGVTLGDPVDTIVYEDGLNNSATTENSLSNSLGITNPNNDAYTVSFDKTIKTTTEKSNGQTITYSYNESGTVLTAKRTDGKTVFTVELKKDASGKDVYNFQLKEAMDHEYGNNGKNEFDLAFKFNVTSNGTTSDNKTFNVTVVDSVPNATDKTVATDEDTATTIRLSNEAFKDGTIKINGTDLAKGAEIDIYEPSDTNKEFPVGKLLNNGDGTVKFTPSPDYSNYDFTKSPQFTYTVTDFDGDEATATVTVNVKPVADAPTVNVKDVTTYEDASKYDDKDTGNKAEGQNKIPLGLIVPSLSKDQTDKNNATGDAPERNGEITLSFTNSTLVTGAELYNGNTKVADITANDQVVKIVIVKTSGGTDIDTDYHHNGTLPAKGGNVLYLTKAEYEGLKIQHAEDNDTDIAIKISVTSYEVDDSGKPLTGNLATSSTTTADMTVIIKPVTDDIELTFDNATVNGETLGTISTDGKTFTYKNIDEGNTTIDLRALLSNTSGGLNGTGGTKADLLDGSEHRTYTISGIPEGTVVTLGGQTATANASGVATIEFNDTNNKNIDPDFSMKFPEHYSGTVDAKITLSVQDKGFKSDGTTNEDKPNWGEVKTTEVNFKVNVTPVAGDATVKVEQVVGYEDDGRSLGNTSNGSVASKIDKPENGIKLPITVTSTDTDGSETFTVTIKDIPNGSGLYVYDNSTKTYKLVEVSKDGKITIDGSEVKTSGNISVKDNNGKFEVEIKEYQNNEQPKFIPPHNSHGDFDLKVDAKTVDIAIIDGNPVESENTTAKDKVITVVVKDVADSVVGNDYNKENLSLADGTNKDYNLVTQEDTKIELKSVFVDSTKLSSYDKESEDLTIIIKEKDLPNGVTLEGKNVNYINGQYIFKATDIDGITIKTPVNYSGELNFDITYITTERGEVVDGKTIASKTFDSKTSTDSVSIFVKPTVDAGFNSSTTKAEDSGAEKVENGNSYYKLNLGIAHQNGDSDETLESVKLDKPADGEFKLFIKNSDGSFTVITDFSKTYTAEEIKNIYVQAPENKHGDFTISGSFVAKDSNYGSKDVNYVATKTENFTHKLTITPVTDAPTIIVKDGTDTNIKVEAGKETEIKVPVKVTSADKDGSENITKIVISGIPKGVTISFGDAETDTKVTVSEHNGIYTIIPKDDNYKLNDADFKDIVFKIDGNANFEHRDITITSYTQDAAASSEESTSTVITLDKTHNGTGGGNGSGIGIELKDGNPYQATEDTEFNFLDVFKVVVADGGSDGRVTLNFSLGSTNATIKGLTPNADGKYTITGNRADIESVLSSLKVVPNKDYNDNHTTDKGTLDITVTIDGKTPVIAKVPVTPVTDAMTVEITSNDSTTIDENGEFNFDIKLTNNSDKEFTKINDFYVVINENFEDGESSKGELYLGNTELVLVDGKYKLPPDYKLGDSLNLTYKSGEDRHGTVEIKVIALNKETDATNELTSTGTTTITVKPTVSSEIKIEKVQDGIEDGQMAGVKLNITKADPSEKFESVLIKVASGVAVYYDNGSKLAMNLGDGSWLVPINGNGTLPEIFFKGKEDLAGNIDFKATINVKDGEDKVTKILDGSVYIKEVADGVTIDPTKTGIDKSAFEWTTINLNANMKDVDGSEKMHFTLEGLDSSAQFRVKNSDGTYTDLSSKASQDASGKWTVDGVEYKDINNIEISHDKSVSGVKVEAWTVDGDNLQNDTRESTSVTGTFDLSYKADAKFDNGVFTLAKDMDIDFNNIGKLGFTNVEKIDLGSGNGKNELLNLTLQDVMDIGKKDGSGNINLTILGDSQDKVSFADKSQWQKSETTITENGKTFTEWSNTSDTSVTLKIEQPISDGITN</sequence>
<feature type="region of interest" description="Disordered" evidence="1">
    <location>
        <begin position="591"/>
        <end position="610"/>
    </location>
</feature>
<feature type="region of interest" description="Disordered" evidence="1">
    <location>
        <begin position="442"/>
        <end position="462"/>
    </location>
</feature>
<reference evidence="2" key="2">
    <citation type="submission" date="2023-01" db="EMBL/GenBank/DDBJ databases">
        <authorList>
            <person name="Uljanovas D."/>
        </authorList>
    </citation>
    <scope>NUCLEOTIDE SEQUENCE</scope>
    <source>
        <strain evidence="2">S41</strain>
    </source>
</reference>
<name>A0AAW7QAB6_9BACT</name>
<evidence type="ECO:0000313" key="3">
    <source>
        <dbReference type="Proteomes" id="UP001170364"/>
    </source>
</evidence>
<feature type="compositionally biased region" description="Polar residues" evidence="1">
    <location>
        <begin position="292"/>
        <end position="305"/>
    </location>
</feature>
<dbReference type="SUPFAM" id="SSF141072">
    <property type="entry name" value="CalX-like"/>
    <property type="match status" value="5"/>
</dbReference>
<feature type="region of interest" description="Disordered" evidence="1">
    <location>
        <begin position="99"/>
        <end position="145"/>
    </location>
</feature>
<reference evidence="2" key="1">
    <citation type="journal article" date="2023" name="Microorganisms">
        <title>Genomic Characterization of Arcobacter butzleri Strains Isolated from Various Sources in Lithuania.</title>
        <authorList>
            <person name="Uljanovas D."/>
            <person name="Golz G."/>
            <person name="Fleischmann S."/>
            <person name="Kudirkiene E."/>
            <person name="Kasetiene N."/>
            <person name="Grineviciene A."/>
            <person name="Tamuleviciene E."/>
            <person name="Aksomaitiene J."/>
            <person name="Alter T."/>
            <person name="Malakauskas M."/>
        </authorList>
    </citation>
    <scope>NUCLEOTIDE SEQUENCE</scope>
    <source>
        <strain evidence="2">S41</strain>
    </source>
</reference>
<organism evidence="2 3">
    <name type="scientific">Aliarcobacter butzleri</name>
    <dbReference type="NCBI Taxonomy" id="28197"/>
    <lineage>
        <taxon>Bacteria</taxon>
        <taxon>Pseudomonadati</taxon>
        <taxon>Campylobacterota</taxon>
        <taxon>Epsilonproteobacteria</taxon>
        <taxon>Campylobacterales</taxon>
        <taxon>Arcobacteraceae</taxon>
        <taxon>Aliarcobacter</taxon>
    </lineage>
</organism>
<dbReference type="Pfam" id="PF17963">
    <property type="entry name" value="Big_9"/>
    <property type="match status" value="1"/>
</dbReference>
<proteinExistence type="predicted"/>
<evidence type="ECO:0000256" key="1">
    <source>
        <dbReference type="SAM" id="MobiDB-lite"/>
    </source>
</evidence>
<dbReference type="Proteomes" id="UP001170364">
    <property type="component" value="Unassembled WGS sequence"/>
</dbReference>
<feature type="region of interest" description="Disordered" evidence="1">
    <location>
        <begin position="292"/>
        <end position="314"/>
    </location>
</feature>
<evidence type="ECO:0000313" key="2">
    <source>
        <dbReference type="EMBL" id="MDN5123033.1"/>
    </source>
</evidence>
<dbReference type="EMBL" id="JAQJJG010000003">
    <property type="protein sequence ID" value="MDN5123033.1"/>
    <property type="molecule type" value="Genomic_DNA"/>
</dbReference>
<accession>A0AAW7QAB6</accession>
<dbReference type="InterPro" id="IPR038081">
    <property type="entry name" value="CalX-like_sf"/>
</dbReference>
<gene>
    <name evidence="2" type="ORF">PJV93_03825</name>
</gene>